<gene>
    <name evidence="3" type="ORF">BJY16_006310</name>
</gene>
<feature type="binding site" evidence="1">
    <location>
        <position position="233"/>
    </location>
    <ligand>
        <name>[2Fe-2S] cluster</name>
        <dbReference type="ChEBI" id="CHEBI:190135"/>
    </ligand>
</feature>
<dbReference type="AlphaFoldDB" id="A0A7W7H2M1"/>
<evidence type="ECO:0000259" key="2">
    <source>
        <dbReference type="PROSITE" id="PS51384"/>
    </source>
</evidence>
<dbReference type="CDD" id="cd06221">
    <property type="entry name" value="sulfite_reductase_like"/>
    <property type="match status" value="1"/>
</dbReference>
<dbReference type="GO" id="GO:0006221">
    <property type="term" value="P:pyrimidine nucleotide biosynthetic process"/>
    <property type="evidence" value="ECO:0007669"/>
    <property type="project" value="InterPro"/>
</dbReference>
<reference evidence="3 4" key="1">
    <citation type="submission" date="2020-08" db="EMBL/GenBank/DDBJ databases">
        <title>Sequencing the genomes of 1000 actinobacteria strains.</title>
        <authorList>
            <person name="Klenk H.-P."/>
        </authorList>
    </citation>
    <scope>NUCLEOTIDE SEQUENCE [LARGE SCALE GENOMIC DNA]</scope>
    <source>
        <strain evidence="3 4">DSM 45809</strain>
    </source>
</reference>
<dbReference type="Proteomes" id="UP000546162">
    <property type="component" value="Unassembled WGS sequence"/>
</dbReference>
<dbReference type="InterPro" id="IPR017927">
    <property type="entry name" value="FAD-bd_FR_type"/>
</dbReference>
<accession>A0A7W7H2M1</accession>
<feature type="binding site" evidence="1">
    <location>
        <position position="249"/>
    </location>
    <ligand>
        <name>[2Fe-2S] cluster</name>
        <dbReference type="ChEBI" id="CHEBI:190135"/>
    </ligand>
</feature>
<protein>
    <submittedName>
        <fullName evidence="3">NAD(P)H-flavin reductase</fullName>
    </submittedName>
</protein>
<dbReference type="GO" id="GO:0050660">
    <property type="term" value="F:flavin adenine dinucleotide binding"/>
    <property type="evidence" value="ECO:0007669"/>
    <property type="project" value="InterPro"/>
</dbReference>
<dbReference type="Pfam" id="PF10418">
    <property type="entry name" value="DHODB_Fe-S_bind"/>
    <property type="match status" value="1"/>
</dbReference>
<keyword evidence="4" id="KW-1185">Reference proteome</keyword>
<organism evidence="3 4">
    <name type="scientific">Actinoplanes octamycinicus</name>
    <dbReference type="NCBI Taxonomy" id="135948"/>
    <lineage>
        <taxon>Bacteria</taxon>
        <taxon>Bacillati</taxon>
        <taxon>Actinomycetota</taxon>
        <taxon>Actinomycetes</taxon>
        <taxon>Micromonosporales</taxon>
        <taxon>Micromonosporaceae</taxon>
        <taxon>Actinoplanes</taxon>
    </lineage>
</organism>
<keyword evidence="1" id="KW-0001">2Fe-2S</keyword>
<dbReference type="InterPro" id="IPR039261">
    <property type="entry name" value="FNR_nucleotide-bd"/>
</dbReference>
<dbReference type="PRINTS" id="PR00410">
    <property type="entry name" value="PHEHYDRXLASE"/>
</dbReference>
<evidence type="ECO:0000256" key="1">
    <source>
        <dbReference type="PIRSR" id="PIRSR006816-2"/>
    </source>
</evidence>
<evidence type="ECO:0000313" key="4">
    <source>
        <dbReference type="Proteomes" id="UP000546162"/>
    </source>
</evidence>
<dbReference type="PIRSF" id="PIRSF006816">
    <property type="entry name" value="Cyc3_hyd_g"/>
    <property type="match status" value="1"/>
</dbReference>
<dbReference type="GO" id="GO:0051537">
    <property type="term" value="F:2 iron, 2 sulfur cluster binding"/>
    <property type="evidence" value="ECO:0007669"/>
    <property type="project" value="UniProtKB-KW"/>
</dbReference>
<dbReference type="SUPFAM" id="SSF52343">
    <property type="entry name" value="Ferredoxin reductase-like, C-terminal NADP-linked domain"/>
    <property type="match status" value="1"/>
</dbReference>
<dbReference type="InterPro" id="IPR012165">
    <property type="entry name" value="Cyt_c3_hydrogenase_gsu"/>
</dbReference>
<keyword evidence="1" id="KW-0479">Metal-binding</keyword>
<keyword evidence="1" id="KW-0411">Iron-sulfur</keyword>
<feature type="binding site" evidence="1">
    <location>
        <position position="238"/>
    </location>
    <ligand>
        <name>[2Fe-2S] cluster</name>
        <dbReference type="ChEBI" id="CHEBI:190135"/>
    </ligand>
</feature>
<comment type="cofactor">
    <cofactor evidence="1">
        <name>[2Fe-2S] cluster</name>
        <dbReference type="ChEBI" id="CHEBI:190135"/>
    </cofactor>
    <text evidence="1">Binds 1 [2Fe-2S] cluster per subunit.</text>
</comment>
<dbReference type="GO" id="GO:0046872">
    <property type="term" value="F:metal ion binding"/>
    <property type="evidence" value="ECO:0007669"/>
    <property type="project" value="UniProtKB-KW"/>
</dbReference>
<dbReference type="InterPro" id="IPR050353">
    <property type="entry name" value="PyrK_electron_transfer"/>
</dbReference>
<feature type="domain" description="FAD-binding FR-type" evidence="2">
    <location>
        <begin position="4"/>
        <end position="99"/>
    </location>
</feature>
<dbReference type="RefSeq" id="WP_185043161.1">
    <property type="nucleotide sequence ID" value="NZ_BAABFG010000005.1"/>
</dbReference>
<dbReference type="PROSITE" id="PS51384">
    <property type="entry name" value="FAD_FR"/>
    <property type="match status" value="1"/>
</dbReference>
<dbReference type="SUPFAM" id="SSF63380">
    <property type="entry name" value="Riboflavin synthase domain-like"/>
    <property type="match status" value="1"/>
</dbReference>
<dbReference type="Gene3D" id="3.40.50.80">
    <property type="entry name" value="Nucleotide-binding domain of ferredoxin-NADP reductase (FNR) module"/>
    <property type="match status" value="1"/>
</dbReference>
<sequence>MNPAVPQPGRVVRRRQDTADTVTIELTGAGQPLPAFQPGQFAMLTAYGVGDVPISISGIEGARPTHTIRAVGAVTRALCAARPGDLIGVRGPFGIGWDLDAAAGHDVLVVAGGIGLAPLRPVVERLLADRASYRKVSVLVGARQPAELLYPDDLARWSAQAQILTVVDRPADGWTGPVGLVTTVIPAAAVDPATSVAYLCGPELMMRFTAQALISRGVPAEQVQVSLERCMRCGVGWCGHCQLGPLLICRDGPVVPYPVAEPLLSTREL</sequence>
<dbReference type="GO" id="GO:0016491">
    <property type="term" value="F:oxidoreductase activity"/>
    <property type="evidence" value="ECO:0007669"/>
    <property type="project" value="InterPro"/>
</dbReference>
<dbReference type="Gene3D" id="2.40.30.10">
    <property type="entry name" value="Translation factors"/>
    <property type="match status" value="1"/>
</dbReference>
<evidence type="ECO:0000313" key="3">
    <source>
        <dbReference type="EMBL" id="MBB4742851.1"/>
    </source>
</evidence>
<dbReference type="InterPro" id="IPR017938">
    <property type="entry name" value="Riboflavin_synthase-like_b-brl"/>
</dbReference>
<feature type="binding site" evidence="1">
    <location>
        <position position="241"/>
    </location>
    <ligand>
        <name>[2Fe-2S] cluster</name>
        <dbReference type="ChEBI" id="CHEBI:190135"/>
    </ligand>
</feature>
<dbReference type="InterPro" id="IPR001433">
    <property type="entry name" value="OxRdtase_FAD/NAD-bd"/>
</dbReference>
<dbReference type="PANTHER" id="PTHR43513:SF3">
    <property type="entry name" value="DIHYDROOROTATE DEHYDROGENASE B (NAD(+)), ELECTRON TRANSFER SUBUNIT-RELATED"/>
    <property type="match status" value="1"/>
</dbReference>
<dbReference type="PANTHER" id="PTHR43513">
    <property type="entry name" value="DIHYDROOROTATE DEHYDROGENASE B (NAD(+)), ELECTRON TRANSFER SUBUNIT"/>
    <property type="match status" value="1"/>
</dbReference>
<dbReference type="EMBL" id="JACHNB010000001">
    <property type="protein sequence ID" value="MBB4742851.1"/>
    <property type="molecule type" value="Genomic_DNA"/>
</dbReference>
<keyword evidence="1" id="KW-0408">Iron</keyword>
<comment type="caution">
    <text evidence="3">The sequence shown here is derived from an EMBL/GenBank/DDBJ whole genome shotgun (WGS) entry which is preliminary data.</text>
</comment>
<proteinExistence type="predicted"/>
<name>A0A7W7H2M1_9ACTN</name>
<dbReference type="InterPro" id="IPR019480">
    <property type="entry name" value="Dihydroorotate_DH_Fe-S-bd"/>
</dbReference>
<dbReference type="Pfam" id="PF00175">
    <property type="entry name" value="NAD_binding_1"/>
    <property type="match status" value="1"/>
</dbReference>